<dbReference type="Gene3D" id="3.30.40.10">
    <property type="entry name" value="Zinc/RING finger domain, C3HC4 (zinc finger)"/>
    <property type="match status" value="1"/>
</dbReference>
<sequence>MPPHQQQMPRRNTNLLIHDIFSADENTTVPWEAISQPADVEWPVECLVSREAKRHCITQQEVNNLVDFGSLEYTGEIKDRLVCPICIGVFITPVITPCGHLFCLECIQRHHRTCQCCPLDRKRIQVSRTRLARGVMDAIGALIVRCPNSKAGCTREMRRDCIVEHLINSCYTAKMSQTSTSQIHSDVA</sequence>
<dbReference type="Pfam" id="PF13445">
    <property type="entry name" value="zf-RING_UBOX"/>
    <property type="match status" value="1"/>
</dbReference>
<dbReference type="SUPFAM" id="SSF57850">
    <property type="entry name" value="RING/U-box"/>
    <property type="match status" value="1"/>
</dbReference>
<gene>
    <name evidence="6" type="ORF">FMAN_14563</name>
</gene>
<dbReference type="AlphaFoldDB" id="A0A1L7UI10"/>
<keyword evidence="1" id="KW-0479">Metal-binding</keyword>
<keyword evidence="7" id="KW-1185">Reference proteome</keyword>
<organism evidence="6 7">
    <name type="scientific">Fusarium mangiferae</name>
    <name type="common">Mango malformation disease fungus</name>
    <dbReference type="NCBI Taxonomy" id="192010"/>
    <lineage>
        <taxon>Eukaryota</taxon>
        <taxon>Fungi</taxon>
        <taxon>Dikarya</taxon>
        <taxon>Ascomycota</taxon>
        <taxon>Pezizomycotina</taxon>
        <taxon>Sordariomycetes</taxon>
        <taxon>Hypocreomycetidae</taxon>
        <taxon>Hypocreales</taxon>
        <taxon>Nectriaceae</taxon>
        <taxon>Fusarium</taxon>
        <taxon>Fusarium fujikuroi species complex</taxon>
    </lineage>
</organism>
<dbReference type="GO" id="GO:0008270">
    <property type="term" value="F:zinc ion binding"/>
    <property type="evidence" value="ECO:0007669"/>
    <property type="project" value="UniProtKB-KW"/>
</dbReference>
<dbReference type="RefSeq" id="XP_041690673.1">
    <property type="nucleotide sequence ID" value="XM_041825276.1"/>
</dbReference>
<reference evidence="7" key="1">
    <citation type="journal article" date="2016" name="Genome Biol. Evol.">
        <title>Comparative 'omics' of the Fusarium fujikuroi species complex highlights differences in genetic potential and metabolite synthesis.</title>
        <authorList>
            <person name="Niehaus E.-M."/>
            <person name="Muensterkoetter M."/>
            <person name="Proctor R.H."/>
            <person name="Brown D.W."/>
            <person name="Sharon A."/>
            <person name="Idan Y."/>
            <person name="Oren-Young L."/>
            <person name="Sieber C.M."/>
            <person name="Novak O."/>
            <person name="Pencik A."/>
            <person name="Tarkowska D."/>
            <person name="Hromadova K."/>
            <person name="Freeman S."/>
            <person name="Maymon M."/>
            <person name="Elazar M."/>
            <person name="Youssef S.A."/>
            <person name="El-Shabrawy E.S.M."/>
            <person name="Shalaby A.B.A."/>
            <person name="Houterman P."/>
            <person name="Brock N.L."/>
            <person name="Burkhardt I."/>
            <person name="Tsavkelova E.A."/>
            <person name="Dickschat J.S."/>
            <person name="Galuszka P."/>
            <person name="Gueldener U."/>
            <person name="Tudzynski B."/>
        </authorList>
    </citation>
    <scope>NUCLEOTIDE SEQUENCE [LARGE SCALE GENOMIC DNA]</scope>
    <source>
        <strain evidence="7">MRC7560</strain>
    </source>
</reference>
<proteinExistence type="predicted"/>
<protein>
    <submittedName>
        <fullName evidence="6">Related to traf5 protein</fullName>
    </submittedName>
</protein>
<dbReference type="PANTHER" id="PTHR10131">
    <property type="entry name" value="TNF RECEPTOR ASSOCIATED FACTOR"/>
    <property type="match status" value="1"/>
</dbReference>
<keyword evidence="3" id="KW-0862">Zinc</keyword>
<evidence type="ECO:0000313" key="7">
    <source>
        <dbReference type="Proteomes" id="UP000184255"/>
    </source>
</evidence>
<dbReference type="EMBL" id="FCQH01000020">
    <property type="protein sequence ID" value="CVL07685.1"/>
    <property type="molecule type" value="Genomic_DNA"/>
</dbReference>
<dbReference type="VEuPathDB" id="FungiDB:FMAN_14563"/>
<dbReference type="PROSITE" id="PS50089">
    <property type="entry name" value="ZF_RING_2"/>
    <property type="match status" value="1"/>
</dbReference>
<dbReference type="GeneID" id="65093809"/>
<dbReference type="InterPro" id="IPR027370">
    <property type="entry name" value="Znf-RING_euk"/>
</dbReference>
<comment type="caution">
    <text evidence="6">The sequence shown here is derived from an EMBL/GenBank/DDBJ whole genome shotgun (WGS) entry which is preliminary data.</text>
</comment>
<dbReference type="InterPro" id="IPR013083">
    <property type="entry name" value="Znf_RING/FYVE/PHD"/>
</dbReference>
<dbReference type="SMART" id="SM00184">
    <property type="entry name" value="RING"/>
    <property type="match status" value="1"/>
</dbReference>
<feature type="domain" description="RING-type" evidence="5">
    <location>
        <begin position="83"/>
        <end position="121"/>
    </location>
</feature>
<evidence type="ECO:0000256" key="4">
    <source>
        <dbReference type="PROSITE-ProRule" id="PRU00175"/>
    </source>
</evidence>
<evidence type="ECO:0000256" key="3">
    <source>
        <dbReference type="ARBA" id="ARBA00022833"/>
    </source>
</evidence>
<name>A0A1L7UI10_FUSMA</name>
<dbReference type="PROSITE" id="PS00518">
    <property type="entry name" value="ZF_RING_1"/>
    <property type="match status" value="1"/>
</dbReference>
<dbReference type="PANTHER" id="PTHR10131:SF94">
    <property type="entry name" value="TNF RECEPTOR-ASSOCIATED FACTOR 4"/>
    <property type="match status" value="1"/>
</dbReference>
<keyword evidence="2 4" id="KW-0863">Zinc-finger</keyword>
<dbReference type="InterPro" id="IPR017907">
    <property type="entry name" value="Znf_RING_CS"/>
</dbReference>
<evidence type="ECO:0000256" key="2">
    <source>
        <dbReference type="ARBA" id="ARBA00022771"/>
    </source>
</evidence>
<dbReference type="InterPro" id="IPR001841">
    <property type="entry name" value="Znf_RING"/>
</dbReference>
<accession>A0A1L7UI10</accession>
<dbReference type="Proteomes" id="UP000184255">
    <property type="component" value="Unassembled WGS sequence"/>
</dbReference>
<evidence type="ECO:0000259" key="5">
    <source>
        <dbReference type="PROSITE" id="PS50089"/>
    </source>
</evidence>
<evidence type="ECO:0000313" key="6">
    <source>
        <dbReference type="EMBL" id="CVL07685.1"/>
    </source>
</evidence>
<evidence type="ECO:0000256" key="1">
    <source>
        <dbReference type="ARBA" id="ARBA00022723"/>
    </source>
</evidence>